<gene>
    <name evidence="2" type="ORF">DYH56_00315</name>
</gene>
<dbReference type="Proteomes" id="UP000263486">
    <property type="component" value="Unassembled WGS sequence"/>
</dbReference>
<reference evidence="2 3" key="1">
    <citation type="submission" date="2018-08" db="EMBL/GenBank/DDBJ databases">
        <title>Draft genome sequence of Psychrilyobacter sp. strain SD5 isolated from Black Sea water.</title>
        <authorList>
            <person name="Yadav S."/>
            <person name="Villanueva L."/>
            <person name="Damste J.S.S."/>
        </authorList>
    </citation>
    <scope>NUCLEOTIDE SEQUENCE [LARGE SCALE GENOMIC DNA]</scope>
    <source>
        <strain evidence="2 3">SD5</strain>
    </source>
</reference>
<dbReference type="InterPro" id="IPR029063">
    <property type="entry name" value="SAM-dependent_MTases_sf"/>
</dbReference>
<dbReference type="PANTHER" id="PTHR24422">
    <property type="entry name" value="CHEMOTAXIS PROTEIN METHYLTRANSFERASE"/>
    <property type="match status" value="1"/>
</dbReference>
<dbReference type="RefSeq" id="WP_114640850.1">
    <property type="nucleotide sequence ID" value="NZ_JAACIO010000001.1"/>
</dbReference>
<evidence type="ECO:0000313" key="2">
    <source>
        <dbReference type="EMBL" id="REI43130.1"/>
    </source>
</evidence>
<protein>
    <submittedName>
        <fullName evidence="2">Protein-glutamate O-methyltransferase CheR</fullName>
    </submittedName>
</protein>
<keyword evidence="3" id="KW-1185">Reference proteome</keyword>
<dbReference type="Pfam" id="PF03705">
    <property type="entry name" value="CheR_N"/>
    <property type="match status" value="1"/>
</dbReference>
<evidence type="ECO:0000313" key="3">
    <source>
        <dbReference type="Proteomes" id="UP000263486"/>
    </source>
</evidence>
<dbReference type="Gene3D" id="3.40.50.150">
    <property type="entry name" value="Vaccinia Virus protein VP39"/>
    <property type="match status" value="1"/>
</dbReference>
<dbReference type="SMART" id="SM00138">
    <property type="entry name" value="MeTrc"/>
    <property type="match status" value="1"/>
</dbReference>
<dbReference type="PRINTS" id="PR00996">
    <property type="entry name" value="CHERMTFRASE"/>
</dbReference>
<evidence type="ECO:0000259" key="1">
    <source>
        <dbReference type="PROSITE" id="PS50123"/>
    </source>
</evidence>
<proteinExistence type="predicted"/>
<dbReference type="InterPro" id="IPR022642">
    <property type="entry name" value="CheR_C"/>
</dbReference>
<dbReference type="Pfam" id="PF01739">
    <property type="entry name" value="CheR"/>
    <property type="match status" value="1"/>
</dbReference>
<dbReference type="InterPro" id="IPR000780">
    <property type="entry name" value="CheR_MeTrfase"/>
</dbReference>
<accession>A0ABX9KKQ4</accession>
<dbReference type="EMBL" id="QUAJ01000001">
    <property type="protein sequence ID" value="REI43130.1"/>
    <property type="molecule type" value="Genomic_DNA"/>
</dbReference>
<feature type="domain" description="CheR-type methyltransferase" evidence="1">
    <location>
        <begin position="2"/>
        <end position="264"/>
    </location>
</feature>
<dbReference type="SUPFAM" id="SSF53335">
    <property type="entry name" value="S-adenosyl-L-methionine-dependent methyltransferases"/>
    <property type="match status" value="1"/>
</dbReference>
<sequence>MNEKELLEIENIELKLLIEAIYLRYGYDFKNYTKSHLKRRILRRVKLNDLKNITELTEKMLYDRVVLEQILLDLSINVTEMFRFPEFFKDLREEVIPLLKTYPSINIWHAGCSTGEEVISMAILLKEEGLLNRVNIYATDINKQVLDIAKEGIYPIEEVKKWTKNYQKAGGGKSFSDYYVAKYDHAIFDQNLLKNVTFLEHNLVIDKIFIDANLIICRNVLIYFNKELQNQVLELFEESLIPGGIIGIGSKENLRFTSVNEKFESIATAKIYKKKIGC</sequence>
<dbReference type="SUPFAM" id="SSF47757">
    <property type="entry name" value="Chemotaxis receptor methyltransferase CheR, N-terminal domain"/>
    <property type="match status" value="1"/>
</dbReference>
<name>A0ABX9KKQ4_9FUSO</name>
<dbReference type="PANTHER" id="PTHR24422:SF8">
    <property type="entry name" value="CHEMOTAXIS PROTEIN"/>
    <property type="match status" value="1"/>
</dbReference>
<organism evidence="2 3">
    <name type="scientific">Psychrilyobacter piezotolerans</name>
    <dbReference type="NCBI Taxonomy" id="2293438"/>
    <lineage>
        <taxon>Bacteria</taxon>
        <taxon>Fusobacteriati</taxon>
        <taxon>Fusobacteriota</taxon>
        <taxon>Fusobacteriia</taxon>
        <taxon>Fusobacteriales</taxon>
        <taxon>Fusobacteriaceae</taxon>
        <taxon>Psychrilyobacter</taxon>
    </lineage>
</organism>
<dbReference type="InterPro" id="IPR022641">
    <property type="entry name" value="CheR_N"/>
</dbReference>
<comment type="caution">
    <text evidence="2">The sequence shown here is derived from an EMBL/GenBank/DDBJ whole genome shotgun (WGS) entry which is preliminary data.</text>
</comment>
<dbReference type="InterPro" id="IPR050903">
    <property type="entry name" value="Bact_Chemotaxis_MeTrfase"/>
</dbReference>
<dbReference type="PROSITE" id="PS50123">
    <property type="entry name" value="CHER"/>
    <property type="match status" value="1"/>
</dbReference>